<dbReference type="SUPFAM" id="SSF53474">
    <property type="entry name" value="alpha/beta-Hydrolases"/>
    <property type="match status" value="1"/>
</dbReference>
<dbReference type="InterPro" id="IPR022742">
    <property type="entry name" value="Hydrolase_4"/>
</dbReference>
<dbReference type="OrthoDB" id="9988524at2759"/>
<dbReference type="Proteomes" id="UP000053815">
    <property type="component" value="Unassembled WGS sequence"/>
</dbReference>
<dbReference type="Pfam" id="PF12146">
    <property type="entry name" value="Hydrolase_4"/>
    <property type="match status" value="1"/>
</dbReference>
<dbReference type="InterPro" id="IPR016130">
    <property type="entry name" value="Tyr_Pase_AS"/>
</dbReference>
<dbReference type="PANTHER" id="PTHR31126">
    <property type="entry name" value="TYROSINE-PROTEIN PHOSPHATASE"/>
    <property type="match status" value="1"/>
</dbReference>
<dbReference type="PROSITE" id="PS00383">
    <property type="entry name" value="TYR_PHOSPHATASE_1"/>
    <property type="match status" value="1"/>
</dbReference>
<dbReference type="InterPro" id="IPR000387">
    <property type="entry name" value="Tyr_Pase_dom"/>
</dbReference>
<dbReference type="STRING" id="91626.A0A0C9MHB2"/>
<organism evidence="2">
    <name type="scientific">Mucor ambiguus</name>
    <dbReference type="NCBI Taxonomy" id="91626"/>
    <lineage>
        <taxon>Eukaryota</taxon>
        <taxon>Fungi</taxon>
        <taxon>Fungi incertae sedis</taxon>
        <taxon>Mucoromycota</taxon>
        <taxon>Mucoromycotina</taxon>
        <taxon>Mucoromycetes</taxon>
        <taxon>Mucorales</taxon>
        <taxon>Mucorineae</taxon>
        <taxon>Mucoraceae</taxon>
        <taxon>Mucor</taxon>
    </lineage>
</organism>
<dbReference type="InterPro" id="IPR029058">
    <property type="entry name" value="AB_hydrolase_fold"/>
</dbReference>
<evidence type="ECO:0000313" key="2">
    <source>
        <dbReference type="EMBL" id="GAN10151.1"/>
    </source>
</evidence>
<dbReference type="Pfam" id="PF13350">
    <property type="entry name" value="Y_phosphatase3"/>
    <property type="match status" value="1"/>
</dbReference>
<dbReference type="InterPro" id="IPR026893">
    <property type="entry name" value="Tyr/Ser_Pase_IphP-type"/>
</dbReference>
<protein>
    <recommendedName>
        <fullName evidence="1">Tyrosine specific protein phosphatases domain-containing protein</fullName>
    </recommendedName>
</protein>
<dbReference type="GO" id="GO:0004721">
    <property type="term" value="F:phosphoprotein phosphatase activity"/>
    <property type="evidence" value="ECO:0007669"/>
    <property type="project" value="InterPro"/>
</dbReference>
<dbReference type="InterPro" id="IPR029021">
    <property type="entry name" value="Prot-tyrosine_phosphatase-like"/>
</dbReference>
<dbReference type="Gene3D" id="3.40.50.1820">
    <property type="entry name" value="alpha/beta hydrolase"/>
    <property type="match status" value="1"/>
</dbReference>
<dbReference type="SUPFAM" id="SSF52799">
    <property type="entry name" value="(Phosphotyrosine protein) phosphatases II"/>
    <property type="match status" value="1"/>
</dbReference>
<gene>
    <name evidence="2" type="ORF">MAM1_0325c09688</name>
</gene>
<dbReference type="EMBL" id="DF836614">
    <property type="protein sequence ID" value="GAN10151.1"/>
    <property type="molecule type" value="Genomic_DNA"/>
</dbReference>
<proteinExistence type="predicted"/>
<reference evidence="2" key="1">
    <citation type="submission" date="2014-09" db="EMBL/GenBank/DDBJ databases">
        <title>Draft genome sequence of an oleaginous Mucoromycotina fungus Mucor ambiguus NBRC6742.</title>
        <authorList>
            <person name="Takeda I."/>
            <person name="Yamane N."/>
            <person name="Morita T."/>
            <person name="Tamano K."/>
            <person name="Machida M."/>
            <person name="Baker S."/>
            <person name="Koike H."/>
        </authorList>
    </citation>
    <scope>NUCLEOTIDE SEQUENCE</scope>
    <source>
        <strain evidence="2">NBRC 6742</strain>
    </source>
</reference>
<evidence type="ECO:0000259" key="1">
    <source>
        <dbReference type="PROSITE" id="PS50056"/>
    </source>
</evidence>
<evidence type="ECO:0000313" key="3">
    <source>
        <dbReference type="Proteomes" id="UP000053815"/>
    </source>
</evidence>
<feature type="domain" description="Tyrosine specific protein phosphatases" evidence="1">
    <location>
        <begin position="397"/>
        <end position="466"/>
    </location>
</feature>
<sequence>MSKLSILNEKNEAIVGILEKKPEIDEGRPQPRMVLIVHGILGHKDYLFQRVLAQTLPITSFRFDFRGNGESGGSPGYCNILEDTDDIHTVAKYFEDLGYEIYAVIGHSRGALSALKFATSCEKPLPIVVNLSGRYKMNDNQLKTSRPEIGKALEEHGYFDWHVKQRDRIATVKVTLPEVKKFYNWSNEHVSRMPLSTCVLTCHGLKDKTVPPYNAAMFANKIPNHTLVLLPEGDHNFRGQFEQVTKVVVDFFAQHEHNNYQRALAMGQTTSLVLPRWVDIDGVNNFRDIGGWPLKDGSGYIRERLVFRSGHLSKLSSQGSAQLSKLNIKATFDFRLDHEIKRDGIMQELPGVTRFGYNLYENVVKSDGDLYRSLMVFLEGEEGFAQGYMTILESGKKMIGDVLRYMIKELSIEQRSAVIIHCTAGKDRTGVFVMTLLGLCGVDDEVIAKEYELTNLGYFEFEKHLTTRARQLNITEDAMRASLSASVGGMRLTIQQVKQKYGSFEGYVRDACGLSSTEIQEIRNLMVVPIRFEERQLYRPKI</sequence>
<dbReference type="AlphaFoldDB" id="A0A0C9MHB2"/>
<dbReference type="PROSITE" id="PS50056">
    <property type="entry name" value="TYR_PHOSPHATASE_2"/>
    <property type="match status" value="1"/>
</dbReference>
<keyword evidence="3" id="KW-1185">Reference proteome</keyword>
<name>A0A0C9MHB2_9FUNG</name>
<accession>A0A0C9MHB2</accession>
<dbReference type="PANTHER" id="PTHR31126:SF1">
    <property type="entry name" value="TYROSINE SPECIFIC PROTEIN PHOSPHATASES DOMAIN-CONTAINING PROTEIN"/>
    <property type="match status" value="1"/>
</dbReference>
<dbReference type="Gene3D" id="3.90.190.10">
    <property type="entry name" value="Protein tyrosine phosphatase superfamily"/>
    <property type="match status" value="1"/>
</dbReference>